<keyword evidence="4" id="KW-1185">Reference proteome</keyword>
<keyword evidence="2" id="KW-1133">Transmembrane helix</keyword>
<dbReference type="Proteomes" id="UP000516148">
    <property type="component" value="Chromosome"/>
</dbReference>
<sequence>MVAISRSKRLNLSLAPVAAGALAMLAALVFALLPTNILEGLVLDSGIAALVPAAAPPLGVTARAALILIVGGGIGLVSWFSLFLLVGARTISFSGKPVSADTPVLRRADAHPDAPARRPVYANQDLGTPFLEVRARPVHAMAEDSEAIDLVTEPEMAEPEIIAPMIEEAVFEPAPLPMSSPIRAPVVEPLPIVEQAPIARQAPIVEHVPTVVQSLVEQDLPADLDTPLAAYDPAAIPDEPIDWFPPPAQIASRPRPPVFDASERFETFELTPLTRPEPEPVVSVPTPVAPTPRRASDYDSSASIHALLDRLEKGVTRREAVAPIAPPPPPHREESLQEALVSLRRMAMRG</sequence>
<proteinExistence type="predicted"/>
<feature type="compositionally biased region" description="Low complexity" evidence="1">
    <location>
        <begin position="276"/>
        <end position="286"/>
    </location>
</feature>
<dbReference type="AlphaFoldDB" id="A0A7H0LD19"/>
<feature type="transmembrane region" description="Helical" evidence="2">
    <location>
        <begin position="12"/>
        <end position="33"/>
    </location>
</feature>
<evidence type="ECO:0000256" key="2">
    <source>
        <dbReference type="SAM" id="Phobius"/>
    </source>
</evidence>
<keyword evidence="2" id="KW-0472">Membrane</keyword>
<feature type="region of interest" description="Disordered" evidence="1">
    <location>
        <begin position="276"/>
        <end position="300"/>
    </location>
</feature>
<reference evidence="3 4" key="1">
    <citation type="submission" date="2020-09" db="EMBL/GenBank/DDBJ databases">
        <title>Sphingomonas sp., a new species isolated from pork steak.</title>
        <authorList>
            <person name="Heidler von Heilborn D."/>
        </authorList>
    </citation>
    <scope>NUCLEOTIDE SEQUENCE [LARGE SCALE GENOMIC DNA]</scope>
    <source>
        <strain evidence="4">S8-3T</strain>
    </source>
</reference>
<evidence type="ECO:0000313" key="3">
    <source>
        <dbReference type="EMBL" id="QNQ07572.1"/>
    </source>
</evidence>
<name>A0A7H0LD19_9SPHN</name>
<organism evidence="3 4">
    <name type="scientific">Sphingomonas alpina</name>
    <dbReference type="NCBI Taxonomy" id="653931"/>
    <lineage>
        <taxon>Bacteria</taxon>
        <taxon>Pseudomonadati</taxon>
        <taxon>Pseudomonadota</taxon>
        <taxon>Alphaproteobacteria</taxon>
        <taxon>Sphingomonadales</taxon>
        <taxon>Sphingomonadaceae</taxon>
        <taxon>Sphingomonas</taxon>
    </lineage>
</organism>
<keyword evidence="2" id="KW-0812">Transmembrane</keyword>
<protein>
    <submittedName>
        <fullName evidence="3">Uncharacterized protein</fullName>
    </submittedName>
</protein>
<evidence type="ECO:0000313" key="4">
    <source>
        <dbReference type="Proteomes" id="UP000516148"/>
    </source>
</evidence>
<evidence type="ECO:0000256" key="1">
    <source>
        <dbReference type="SAM" id="MobiDB-lite"/>
    </source>
</evidence>
<gene>
    <name evidence="3" type="ORF">H3Z74_12070</name>
</gene>
<dbReference type="KEGG" id="spap:H3Z74_12070"/>
<accession>A0A7H0LD19</accession>
<feature type="transmembrane region" description="Helical" evidence="2">
    <location>
        <begin position="64"/>
        <end position="86"/>
    </location>
</feature>
<dbReference type="EMBL" id="CP061038">
    <property type="protein sequence ID" value="QNQ07572.1"/>
    <property type="molecule type" value="Genomic_DNA"/>
</dbReference>